<dbReference type="Proteomes" id="UP000712600">
    <property type="component" value="Unassembled WGS sequence"/>
</dbReference>
<proteinExistence type="predicted"/>
<keyword evidence="1" id="KW-1133">Transmembrane helix</keyword>
<dbReference type="AlphaFoldDB" id="A0A8S9QPR5"/>
<dbReference type="EMBL" id="QGKX02000996">
    <property type="protein sequence ID" value="KAF3553727.1"/>
    <property type="molecule type" value="Genomic_DNA"/>
</dbReference>
<keyword evidence="1" id="KW-0472">Membrane</keyword>
<sequence>MFPHLVAAFIIARIFGGASFRHALVSRCFPPILPLLRLFLFFPPFSWHRCAELISWSFGAFYLELCGSLMACVLLLHSDFGIPMIILLLISFLVLSLVLDHALLCSGIALSQMLSFYNFLTSVCCGQDTLCTRLSPPEQSHPLAIISFPAISSGPQPCSAGQVYPSHGFPASSSTSLSTSSSADQLSLTVVHSDQFDIF</sequence>
<gene>
    <name evidence="2" type="ORF">F2Q69_00011733</name>
</gene>
<reference evidence="2" key="1">
    <citation type="submission" date="2019-12" db="EMBL/GenBank/DDBJ databases">
        <title>Genome sequencing and annotation of Brassica cretica.</title>
        <authorList>
            <person name="Studholme D.J."/>
            <person name="Sarris P."/>
        </authorList>
    </citation>
    <scope>NUCLEOTIDE SEQUENCE</scope>
    <source>
        <strain evidence="2">PFS-109/04</strain>
        <tissue evidence="2">Leaf</tissue>
    </source>
</reference>
<evidence type="ECO:0000313" key="3">
    <source>
        <dbReference type="Proteomes" id="UP000712600"/>
    </source>
</evidence>
<keyword evidence="1" id="KW-0812">Transmembrane</keyword>
<feature type="transmembrane region" description="Helical" evidence="1">
    <location>
        <begin position="54"/>
        <end position="76"/>
    </location>
</feature>
<evidence type="ECO:0000313" key="2">
    <source>
        <dbReference type="EMBL" id="KAF3553727.1"/>
    </source>
</evidence>
<organism evidence="2 3">
    <name type="scientific">Brassica cretica</name>
    <name type="common">Mustard</name>
    <dbReference type="NCBI Taxonomy" id="69181"/>
    <lineage>
        <taxon>Eukaryota</taxon>
        <taxon>Viridiplantae</taxon>
        <taxon>Streptophyta</taxon>
        <taxon>Embryophyta</taxon>
        <taxon>Tracheophyta</taxon>
        <taxon>Spermatophyta</taxon>
        <taxon>Magnoliopsida</taxon>
        <taxon>eudicotyledons</taxon>
        <taxon>Gunneridae</taxon>
        <taxon>Pentapetalae</taxon>
        <taxon>rosids</taxon>
        <taxon>malvids</taxon>
        <taxon>Brassicales</taxon>
        <taxon>Brassicaceae</taxon>
        <taxon>Brassiceae</taxon>
        <taxon>Brassica</taxon>
    </lineage>
</organism>
<accession>A0A8S9QPR5</accession>
<evidence type="ECO:0000256" key="1">
    <source>
        <dbReference type="SAM" id="Phobius"/>
    </source>
</evidence>
<protein>
    <submittedName>
        <fullName evidence="2">Uncharacterized protein</fullName>
    </submittedName>
</protein>
<feature type="transmembrane region" description="Helical" evidence="1">
    <location>
        <begin position="82"/>
        <end position="110"/>
    </location>
</feature>
<comment type="caution">
    <text evidence="2">The sequence shown here is derived from an EMBL/GenBank/DDBJ whole genome shotgun (WGS) entry which is preliminary data.</text>
</comment>
<name>A0A8S9QPR5_BRACR</name>